<evidence type="ECO:0000256" key="11">
    <source>
        <dbReference type="SAM" id="Phobius"/>
    </source>
</evidence>
<evidence type="ECO:0000256" key="10">
    <source>
        <dbReference type="ARBA" id="ARBA00030775"/>
    </source>
</evidence>
<evidence type="ECO:0000313" key="14">
    <source>
        <dbReference type="Proteomes" id="UP001248581"/>
    </source>
</evidence>
<evidence type="ECO:0000256" key="3">
    <source>
        <dbReference type="ARBA" id="ARBA00022475"/>
    </source>
</evidence>
<proteinExistence type="inferred from homology"/>
<evidence type="ECO:0000256" key="9">
    <source>
        <dbReference type="ARBA" id="ARBA00025772"/>
    </source>
</evidence>
<keyword evidence="5" id="KW-0997">Cell inner membrane</keyword>
<feature type="transmembrane region" description="Helical" evidence="11">
    <location>
        <begin position="12"/>
        <end position="34"/>
    </location>
</feature>
<dbReference type="Pfam" id="PF12019">
    <property type="entry name" value="GspH"/>
    <property type="match status" value="1"/>
</dbReference>
<comment type="similarity">
    <text evidence="9">Belongs to the GSP H family.</text>
</comment>
<evidence type="ECO:0000256" key="4">
    <source>
        <dbReference type="ARBA" id="ARBA00022481"/>
    </source>
</evidence>
<evidence type="ECO:0000256" key="2">
    <source>
        <dbReference type="ARBA" id="ARBA00021549"/>
    </source>
</evidence>
<keyword evidence="7 11" id="KW-1133">Transmembrane helix</keyword>
<evidence type="ECO:0000256" key="1">
    <source>
        <dbReference type="ARBA" id="ARBA00004377"/>
    </source>
</evidence>
<dbReference type="Pfam" id="PF07963">
    <property type="entry name" value="N_methyl"/>
    <property type="match status" value="1"/>
</dbReference>
<dbReference type="SUPFAM" id="SSF54523">
    <property type="entry name" value="Pili subunits"/>
    <property type="match status" value="1"/>
</dbReference>
<dbReference type="NCBIfam" id="TIGR02532">
    <property type="entry name" value="IV_pilin_GFxxxE"/>
    <property type="match status" value="1"/>
</dbReference>
<keyword evidence="4" id="KW-0488">Methylation</keyword>
<dbReference type="RefSeq" id="WP_348386791.1">
    <property type="nucleotide sequence ID" value="NZ_CP134146.1"/>
</dbReference>
<evidence type="ECO:0000313" key="13">
    <source>
        <dbReference type="EMBL" id="WNC67632.1"/>
    </source>
</evidence>
<dbReference type="InterPro" id="IPR045584">
    <property type="entry name" value="Pilin-like"/>
</dbReference>
<name>A0ABY9TFW2_9GAMM</name>
<dbReference type="EMBL" id="CP134146">
    <property type="protein sequence ID" value="WNC67632.1"/>
    <property type="molecule type" value="Genomic_DNA"/>
</dbReference>
<keyword evidence="6 11" id="KW-0812">Transmembrane</keyword>
<evidence type="ECO:0000256" key="7">
    <source>
        <dbReference type="ARBA" id="ARBA00022989"/>
    </source>
</evidence>
<dbReference type="InterPro" id="IPR012902">
    <property type="entry name" value="N_methyl_site"/>
</dbReference>
<dbReference type="Proteomes" id="UP001248581">
    <property type="component" value="Chromosome"/>
</dbReference>
<dbReference type="Gene3D" id="3.55.40.10">
    <property type="entry name" value="minor pseudopilin epsh domain"/>
    <property type="match status" value="1"/>
</dbReference>
<accession>A0ABY9TFW2</accession>
<sequence length="189" mass="21210">MKVLNKDVSAFSLIELMVTIAIISSLLTIGMPSYHELIQRYHIKSEVDKWLLVLNHARQAAITSGNIITLCPSSNGFSCGKSWQEGALLFIDNNRDHVKNNNEVILEVVEQSNNGQVLTWRAFQNRNYIQFQQNGFTWDQNGTLRICADEPSLKYNRALIITRSGRIRLSTDSDGNGIHEDAAGDNVSC</sequence>
<evidence type="ECO:0000259" key="12">
    <source>
        <dbReference type="Pfam" id="PF12019"/>
    </source>
</evidence>
<keyword evidence="8 11" id="KW-0472">Membrane</keyword>
<evidence type="ECO:0000256" key="5">
    <source>
        <dbReference type="ARBA" id="ARBA00022519"/>
    </source>
</evidence>
<protein>
    <recommendedName>
        <fullName evidence="2">Type II secretion system protein H</fullName>
    </recommendedName>
    <alternativeName>
        <fullName evidence="10">General secretion pathway protein H</fullName>
    </alternativeName>
</protein>
<feature type="domain" description="General secretion pathway GspH" evidence="12">
    <location>
        <begin position="50"/>
        <end position="165"/>
    </location>
</feature>
<keyword evidence="3" id="KW-1003">Cell membrane</keyword>
<evidence type="ECO:0000256" key="6">
    <source>
        <dbReference type="ARBA" id="ARBA00022692"/>
    </source>
</evidence>
<evidence type="ECO:0000256" key="8">
    <source>
        <dbReference type="ARBA" id="ARBA00023136"/>
    </source>
</evidence>
<reference evidence="14" key="1">
    <citation type="submission" date="2023-09" db="EMBL/GenBank/DDBJ databases">
        <authorList>
            <person name="Li S."/>
            <person name="Li X."/>
            <person name="Zhang C."/>
            <person name="Zhao Z."/>
        </authorList>
    </citation>
    <scope>NUCLEOTIDE SEQUENCE [LARGE SCALE GENOMIC DNA]</scope>
    <source>
        <strain evidence="14">SQ345</strain>
    </source>
</reference>
<dbReference type="InterPro" id="IPR022346">
    <property type="entry name" value="T2SS_GspH"/>
</dbReference>
<keyword evidence="14" id="KW-1185">Reference proteome</keyword>
<comment type="subcellular location">
    <subcellularLocation>
        <location evidence="1">Cell inner membrane</location>
        <topology evidence="1">Single-pass membrane protein</topology>
    </subcellularLocation>
</comment>
<gene>
    <name evidence="13" type="ORF">RI845_14040</name>
</gene>
<organism evidence="13 14">
    <name type="scientific">Thalassotalea nanhaiensis</name>
    <dbReference type="NCBI Taxonomy" id="3065648"/>
    <lineage>
        <taxon>Bacteria</taxon>
        <taxon>Pseudomonadati</taxon>
        <taxon>Pseudomonadota</taxon>
        <taxon>Gammaproteobacteria</taxon>
        <taxon>Alteromonadales</taxon>
        <taxon>Colwelliaceae</taxon>
        <taxon>Thalassotalea</taxon>
    </lineage>
</organism>